<dbReference type="Proteomes" id="UP001499895">
    <property type="component" value="Unassembled WGS sequence"/>
</dbReference>
<dbReference type="RefSeq" id="WP_344090106.1">
    <property type="nucleotide sequence ID" value="NZ_BAAAHB010000026.1"/>
</dbReference>
<keyword evidence="2" id="KW-1185">Reference proteome</keyword>
<organism evidence="1 2">
    <name type="scientific">Streptomyces stramineus</name>
    <dbReference type="NCBI Taxonomy" id="173861"/>
    <lineage>
        <taxon>Bacteria</taxon>
        <taxon>Bacillati</taxon>
        <taxon>Actinomycetota</taxon>
        <taxon>Actinomycetes</taxon>
        <taxon>Kitasatosporales</taxon>
        <taxon>Streptomycetaceae</taxon>
        <taxon>Streptomyces</taxon>
    </lineage>
</organism>
<evidence type="ECO:0000313" key="2">
    <source>
        <dbReference type="Proteomes" id="UP001499895"/>
    </source>
</evidence>
<gene>
    <name evidence="1" type="ORF">GCM10009544_28360</name>
</gene>
<protein>
    <submittedName>
        <fullName evidence="1">Uncharacterized protein</fullName>
    </submittedName>
</protein>
<name>A0ABP3JUD9_9ACTN</name>
<reference evidence="2" key="1">
    <citation type="journal article" date="2019" name="Int. J. Syst. Evol. Microbiol.">
        <title>The Global Catalogue of Microorganisms (GCM) 10K type strain sequencing project: providing services to taxonomists for standard genome sequencing and annotation.</title>
        <authorList>
            <consortium name="The Broad Institute Genomics Platform"/>
            <consortium name="The Broad Institute Genome Sequencing Center for Infectious Disease"/>
            <person name="Wu L."/>
            <person name="Ma J."/>
        </authorList>
    </citation>
    <scope>NUCLEOTIDE SEQUENCE [LARGE SCALE GENOMIC DNA]</scope>
    <source>
        <strain evidence="2">JCM 10649</strain>
    </source>
</reference>
<dbReference type="EMBL" id="BAAAHB010000026">
    <property type="protein sequence ID" value="GAA0464333.1"/>
    <property type="molecule type" value="Genomic_DNA"/>
</dbReference>
<sequence length="52" mass="5986">MLINYKVHWTPAEGTERRTSAVSYSLPVAQERQAELEREGALDVEIEKITLR</sequence>
<evidence type="ECO:0000313" key="1">
    <source>
        <dbReference type="EMBL" id="GAA0464333.1"/>
    </source>
</evidence>
<accession>A0ABP3JUD9</accession>
<proteinExistence type="predicted"/>
<comment type="caution">
    <text evidence="1">The sequence shown here is derived from an EMBL/GenBank/DDBJ whole genome shotgun (WGS) entry which is preliminary data.</text>
</comment>